<gene>
    <name evidence="3" type="ORF">Q5H93_10700</name>
</gene>
<evidence type="ECO:0000313" key="3">
    <source>
        <dbReference type="EMBL" id="MDO7875201.1"/>
    </source>
</evidence>
<dbReference type="EMBL" id="JAUQSY010000006">
    <property type="protein sequence ID" value="MDO7875201.1"/>
    <property type="molecule type" value="Genomic_DNA"/>
</dbReference>
<dbReference type="RefSeq" id="WP_305006518.1">
    <property type="nucleotide sequence ID" value="NZ_JAUQSY010000006.1"/>
</dbReference>
<sequence>MFRSIFALALSLFIVAEASAQTTPATAKKATAKANARQAKRATKKAERVARKATPAPAVAQASLTDDGWPPIEPVAAAQAPALPAETPVHLRAEDVVYAGPGMAVKVQPSRLLPYSIRPPRKPASTGTTLEPVAASW</sequence>
<organism evidence="3 4">
    <name type="scientific">Hymenobacter aranciens</name>
    <dbReference type="NCBI Taxonomy" id="3063996"/>
    <lineage>
        <taxon>Bacteria</taxon>
        <taxon>Pseudomonadati</taxon>
        <taxon>Bacteroidota</taxon>
        <taxon>Cytophagia</taxon>
        <taxon>Cytophagales</taxon>
        <taxon>Hymenobacteraceae</taxon>
        <taxon>Hymenobacter</taxon>
    </lineage>
</organism>
<accession>A0ABT9BEW5</accession>
<feature type="signal peptide" evidence="2">
    <location>
        <begin position="1"/>
        <end position="20"/>
    </location>
</feature>
<name>A0ABT9BEW5_9BACT</name>
<feature type="region of interest" description="Disordered" evidence="1">
    <location>
        <begin position="118"/>
        <end position="137"/>
    </location>
</feature>
<dbReference type="Proteomes" id="UP001176429">
    <property type="component" value="Unassembled WGS sequence"/>
</dbReference>
<feature type="chain" id="PRO_5046509618" evidence="2">
    <location>
        <begin position="21"/>
        <end position="137"/>
    </location>
</feature>
<keyword evidence="4" id="KW-1185">Reference proteome</keyword>
<evidence type="ECO:0000313" key="4">
    <source>
        <dbReference type="Proteomes" id="UP001176429"/>
    </source>
</evidence>
<evidence type="ECO:0000256" key="2">
    <source>
        <dbReference type="SAM" id="SignalP"/>
    </source>
</evidence>
<evidence type="ECO:0000256" key="1">
    <source>
        <dbReference type="SAM" id="MobiDB-lite"/>
    </source>
</evidence>
<keyword evidence="2" id="KW-0732">Signal</keyword>
<protein>
    <submittedName>
        <fullName evidence="3">Uncharacterized protein</fullName>
    </submittedName>
</protein>
<proteinExistence type="predicted"/>
<comment type="caution">
    <text evidence="3">The sequence shown here is derived from an EMBL/GenBank/DDBJ whole genome shotgun (WGS) entry which is preliminary data.</text>
</comment>
<feature type="region of interest" description="Disordered" evidence="1">
    <location>
        <begin position="29"/>
        <end position="73"/>
    </location>
</feature>
<reference evidence="3" key="1">
    <citation type="submission" date="2023-07" db="EMBL/GenBank/DDBJ databases">
        <authorList>
            <person name="Kim M.K."/>
        </authorList>
    </citation>
    <scope>NUCLEOTIDE SEQUENCE</scope>
    <source>
        <strain evidence="3">ASUV-10-1</strain>
    </source>
</reference>